<feature type="region of interest" description="Disordered" evidence="1">
    <location>
        <begin position="817"/>
        <end position="876"/>
    </location>
</feature>
<feature type="region of interest" description="Disordered" evidence="1">
    <location>
        <begin position="197"/>
        <end position="247"/>
    </location>
</feature>
<dbReference type="Proteomes" id="UP001375240">
    <property type="component" value="Unassembled WGS sequence"/>
</dbReference>
<feature type="compositionally biased region" description="Polar residues" evidence="1">
    <location>
        <begin position="343"/>
        <end position="353"/>
    </location>
</feature>
<feature type="region of interest" description="Disordered" evidence="1">
    <location>
        <begin position="264"/>
        <end position="327"/>
    </location>
</feature>
<name>A0AAV9UQM4_9PEZI</name>
<feature type="compositionally biased region" description="Acidic residues" evidence="1">
    <location>
        <begin position="197"/>
        <end position="206"/>
    </location>
</feature>
<organism evidence="2 3">
    <name type="scientific">Orbilia brochopaga</name>
    <dbReference type="NCBI Taxonomy" id="3140254"/>
    <lineage>
        <taxon>Eukaryota</taxon>
        <taxon>Fungi</taxon>
        <taxon>Dikarya</taxon>
        <taxon>Ascomycota</taxon>
        <taxon>Pezizomycotina</taxon>
        <taxon>Orbiliomycetes</taxon>
        <taxon>Orbiliales</taxon>
        <taxon>Orbiliaceae</taxon>
        <taxon>Orbilia</taxon>
    </lineage>
</organism>
<dbReference type="EMBL" id="JAVHNQ010000005">
    <property type="protein sequence ID" value="KAK6346913.1"/>
    <property type="molecule type" value="Genomic_DNA"/>
</dbReference>
<feature type="compositionally biased region" description="Polar residues" evidence="1">
    <location>
        <begin position="429"/>
        <end position="445"/>
    </location>
</feature>
<feature type="region of interest" description="Disordered" evidence="1">
    <location>
        <begin position="1017"/>
        <end position="1036"/>
    </location>
</feature>
<gene>
    <name evidence="2" type="ORF">TWF696_007013</name>
</gene>
<feature type="compositionally biased region" description="Low complexity" evidence="1">
    <location>
        <begin position="827"/>
        <end position="839"/>
    </location>
</feature>
<evidence type="ECO:0000313" key="3">
    <source>
        <dbReference type="Proteomes" id="UP001375240"/>
    </source>
</evidence>
<evidence type="ECO:0000256" key="1">
    <source>
        <dbReference type="SAM" id="MobiDB-lite"/>
    </source>
</evidence>
<reference evidence="2 3" key="1">
    <citation type="submission" date="2019-10" db="EMBL/GenBank/DDBJ databases">
        <authorList>
            <person name="Palmer J.M."/>
        </authorList>
    </citation>
    <scope>NUCLEOTIDE SEQUENCE [LARGE SCALE GENOMIC DNA]</scope>
    <source>
        <strain evidence="2 3">TWF696</strain>
    </source>
</reference>
<keyword evidence="3" id="KW-1185">Reference proteome</keyword>
<feature type="compositionally biased region" description="Pro residues" evidence="1">
    <location>
        <begin position="293"/>
        <end position="306"/>
    </location>
</feature>
<feature type="compositionally biased region" description="Polar residues" evidence="1">
    <location>
        <begin position="546"/>
        <end position="555"/>
    </location>
</feature>
<comment type="caution">
    <text evidence="2">The sequence shown here is derived from an EMBL/GenBank/DDBJ whole genome shotgun (WGS) entry which is preliminary data.</text>
</comment>
<feature type="region of interest" description="Disordered" evidence="1">
    <location>
        <begin position="944"/>
        <end position="982"/>
    </location>
</feature>
<feature type="compositionally biased region" description="Acidic residues" evidence="1">
    <location>
        <begin position="969"/>
        <end position="982"/>
    </location>
</feature>
<feature type="compositionally biased region" description="Basic and acidic residues" evidence="1">
    <location>
        <begin position="563"/>
        <end position="572"/>
    </location>
</feature>
<feature type="region of interest" description="Disordered" evidence="1">
    <location>
        <begin position="545"/>
        <end position="577"/>
    </location>
</feature>
<feature type="compositionally biased region" description="Low complexity" evidence="1">
    <location>
        <begin position="215"/>
        <end position="232"/>
    </location>
</feature>
<proteinExistence type="predicted"/>
<protein>
    <submittedName>
        <fullName evidence="2">Uncharacterized protein</fullName>
    </submittedName>
</protein>
<feature type="region of interest" description="Disordered" evidence="1">
    <location>
        <begin position="343"/>
        <end position="451"/>
    </location>
</feature>
<sequence>MYPLDPLSQRFAPIINLPLESTTTSLNTTAAMAASNRASLKPASIASISGPQDEIGTHLGMLPSSPNILVLPAVHIPSRFNPNSPVSPSGEYPKIDVRDLVSSAYAEYTERQILADGFVINHPSRGVILQKGWITLLAECAQLLLDVHAFDTAEEAVAAIKAVCDGGVEEIETEEEFELEIDISDTDTDKTPVIEEEPSLEAEYDDGPLRPQPVSRLSRSSSLTSNSSASARSKFRNSDRSLSSAATRVDNSIDEELEMDEDKMVPLRISKSTIDLQLPRSQSQASMRENMTTPPPTTGSPAPNGPPKRRSGNNGRDGKRFPVRAASMDNMTGLAALSIVNGETKTAPANNETKPAIREGATVAERKRMLEEKMAEEKPSLSSKRMSEPPEPLNLKDRSVEKWKPQFQHARSASQKLSRESLLSSNNSPRVSAQSFESRSSTPTRWSEEIPKKKTKKVTEIRKVKTVKTHPPLKFQEDVMLLLHDAETSPTFIKLVDAISLSINSIPSTPYTGAFPSPPTAYPSPPISPTTPTIVVEQAVSDKRMSMSSIHSTPRLSLFPRPRTRDSDRESTSDPAAELLKTRPKPTVKEIQPIPAAKPATPVKKIDVCEESPLNIQNEIRGILGDKMTAVRKFPTVVQGLALGMGLGLGLLNYGGETMGSKFWSPVLGGSGPTASVDMIYAIGFERGCEKWGNRLVQRLTSGVGRCGPAHCVSLNYLLSLSLRQLNPSAPNYNSQVHAALSGKYLVPQLEDYLSVNSNTRCLIITFDAATVPNTNLEPLRELRRVLDGAKAESAFKIISVIGGPVSGMEESRLSLNKVPSIESKRSSISRTSQRSPSRSSHRHSLIPTKVSPEKGSQYSGRSGSSRATSPVERSMSIKTASSNATLVTVDEKTLLRRRELEALSNILIIQKLDDNDAFEGHISRIAEHLREREDKTGSFRAFESTFETKPEPEEPEEPTPNMETNFLADDDDDDEEEDDDDEFELNYNNVVMTVDVPRAQKSHSTWSKMWSREILGKKKSKPIGPSHCGPQEQVQGSAKAFKLLGLDN</sequence>
<feature type="compositionally biased region" description="Basic and acidic residues" evidence="1">
    <location>
        <begin position="364"/>
        <end position="379"/>
    </location>
</feature>
<feature type="compositionally biased region" description="Polar residues" evidence="1">
    <location>
        <begin position="270"/>
        <end position="291"/>
    </location>
</feature>
<accession>A0AAV9UQM4</accession>
<evidence type="ECO:0000313" key="2">
    <source>
        <dbReference type="EMBL" id="KAK6346913.1"/>
    </source>
</evidence>
<dbReference type="AlphaFoldDB" id="A0AAV9UQM4"/>
<feature type="compositionally biased region" description="Basic and acidic residues" evidence="1">
    <location>
        <begin position="394"/>
        <end position="404"/>
    </location>
</feature>